<dbReference type="OrthoDB" id="10442469at2759"/>
<reference evidence="2" key="1">
    <citation type="journal article" date="2023" name="Commun. Biol.">
        <title>Genome analysis of Parmales, the sister group of diatoms, reveals the evolutionary specialization of diatoms from phago-mixotrophs to photoautotrophs.</title>
        <authorList>
            <person name="Ban H."/>
            <person name="Sato S."/>
            <person name="Yoshikawa S."/>
            <person name="Yamada K."/>
            <person name="Nakamura Y."/>
            <person name="Ichinomiya M."/>
            <person name="Sato N."/>
            <person name="Blanc-Mathieu R."/>
            <person name="Endo H."/>
            <person name="Kuwata A."/>
            <person name="Ogata H."/>
        </authorList>
    </citation>
    <scope>NUCLEOTIDE SEQUENCE [LARGE SCALE GENOMIC DNA]</scope>
    <source>
        <strain evidence="2">NIES 3700</strain>
    </source>
</reference>
<protein>
    <submittedName>
        <fullName evidence="1">Uncharacterized protein</fullName>
    </submittedName>
</protein>
<evidence type="ECO:0000313" key="1">
    <source>
        <dbReference type="EMBL" id="GMI03381.1"/>
    </source>
</evidence>
<proteinExistence type="predicted"/>
<organism evidence="1 2">
    <name type="scientific">Triparma laevis f. longispina</name>
    <dbReference type="NCBI Taxonomy" id="1714387"/>
    <lineage>
        <taxon>Eukaryota</taxon>
        <taxon>Sar</taxon>
        <taxon>Stramenopiles</taxon>
        <taxon>Ochrophyta</taxon>
        <taxon>Bolidophyceae</taxon>
        <taxon>Parmales</taxon>
        <taxon>Triparmaceae</taxon>
        <taxon>Triparma</taxon>
    </lineage>
</organism>
<dbReference type="EMBL" id="BRXW01000057">
    <property type="protein sequence ID" value="GMI03381.1"/>
    <property type="molecule type" value="Genomic_DNA"/>
</dbReference>
<sequence length="324" mass="34746">MSAFPHLNLAGVAFGTSSLDWSSVPPTSVHNPNASTLLIGPSPSGSDFLSLKHEPMGFKVRTTVELVKVGPTMDCEGGLKVKMEGAEEATIGLGFVMNQPVVVTSVGGDTSYHYCLEDKQSVVAVKKSAVDEKKAGGVGLGVGLTFTAISNERVNGEVKINSLTHMTDQGTIMPPPPPPPVSKASVDRVKCVASVDFEMEWTHNCELILSYKNVESGDLRMIRKCPLFQSGIKTKKEVKGKTNTKNDGGMALTQQGPTTFKVKRSDAGTFVMSHANNRAKDLESKSQEVEDEEADKSMRVGVYAVKKGGEGDNIEVVFKDFESC</sequence>
<gene>
    <name evidence="1" type="ORF">TrLO_g2997</name>
</gene>
<evidence type="ECO:0000313" key="2">
    <source>
        <dbReference type="Proteomes" id="UP001165122"/>
    </source>
</evidence>
<comment type="caution">
    <text evidence="1">The sequence shown here is derived from an EMBL/GenBank/DDBJ whole genome shotgun (WGS) entry which is preliminary data.</text>
</comment>
<name>A0A9W7CBY7_9STRA</name>
<accession>A0A9W7CBY7</accession>
<keyword evidence="2" id="KW-1185">Reference proteome</keyword>
<dbReference type="Proteomes" id="UP001165122">
    <property type="component" value="Unassembled WGS sequence"/>
</dbReference>
<dbReference type="AlphaFoldDB" id="A0A9W7CBY7"/>